<dbReference type="EMBL" id="UPHP01000061">
    <property type="protein sequence ID" value="VBA38746.1"/>
    <property type="molecule type" value="Genomic_DNA"/>
</dbReference>
<protein>
    <submittedName>
        <fullName evidence="1">Uncharacterized protein</fullName>
    </submittedName>
</protein>
<accession>A0A498PYK7</accession>
<dbReference type="AlphaFoldDB" id="A0A498PYK7"/>
<keyword evidence="2" id="KW-1185">Reference proteome</keyword>
<evidence type="ECO:0000313" key="2">
    <source>
        <dbReference type="Proteomes" id="UP000273307"/>
    </source>
</evidence>
<proteinExistence type="predicted"/>
<name>A0A498PYK7_9MYCO</name>
<dbReference type="Proteomes" id="UP000273307">
    <property type="component" value="Unassembled WGS sequence"/>
</dbReference>
<reference evidence="1 2" key="1">
    <citation type="submission" date="2018-09" db="EMBL/GenBank/DDBJ databases">
        <authorList>
            <person name="Tagini F."/>
        </authorList>
    </citation>
    <scope>NUCLEOTIDE SEQUENCE [LARGE SCALE GENOMIC DNA]</scope>
    <source>
        <strain evidence="1 2">MK136</strain>
    </source>
</reference>
<sequence>MRENQRVAAAAPDLPETAQRLRAARKEWGWTQHDLMNEVEKVRSRRGLTPIVPGSICRQIKAFEQGAKPGPLWRELLAEALQEDEDHLFGLTIDGALPRPLLVQTPVNADVLAVIMAQRAAHIRANTFSVPITPVLSLTATWSQSRNC</sequence>
<gene>
    <name evidence="1" type="ORF">LAUMK136_02629</name>
</gene>
<evidence type="ECO:0000313" key="1">
    <source>
        <dbReference type="EMBL" id="VBA38746.1"/>
    </source>
</evidence>
<organism evidence="1 2">
    <name type="scientific">Mycobacterium attenuatum</name>
    <dbReference type="NCBI Taxonomy" id="2341086"/>
    <lineage>
        <taxon>Bacteria</taxon>
        <taxon>Bacillati</taxon>
        <taxon>Actinomycetota</taxon>
        <taxon>Actinomycetes</taxon>
        <taxon>Mycobacteriales</taxon>
        <taxon>Mycobacteriaceae</taxon>
        <taxon>Mycobacterium</taxon>
    </lineage>
</organism>